<name>A0ABR8AJN9_9CYAN</name>
<feature type="chain" id="PRO_5047328542" evidence="1">
    <location>
        <begin position="29"/>
        <end position="174"/>
    </location>
</feature>
<evidence type="ECO:0000259" key="2">
    <source>
        <dbReference type="SMART" id="SM00458"/>
    </source>
</evidence>
<dbReference type="SUPFAM" id="SSF50370">
    <property type="entry name" value="Ricin B-like lectins"/>
    <property type="match status" value="1"/>
</dbReference>
<sequence>MKINTKACAKIISLVSIVAAMLPITAEAQSSEYYILRAKHSDKCFHVVGDRGTGNGVPITQYECVDQPNLQWKLEKASGEPGYYFIRSRWSGRCAQVVELVQQNGAAITQWDCVNQDNVKWSLDKPGNGYYFIKAKHSNKCAQVVELSQNNGAAITQWDCVNHDNVKWKLEPVF</sequence>
<dbReference type="Gene3D" id="2.80.10.50">
    <property type="match status" value="2"/>
</dbReference>
<dbReference type="InterPro" id="IPR035992">
    <property type="entry name" value="Ricin_B-like_lectins"/>
</dbReference>
<evidence type="ECO:0000313" key="3">
    <source>
        <dbReference type="EMBL" id="MBD2199974.1"/>
    </source>
</evidence>
<dbReference type="Pfam" id="PF14200">
    <property type="entry name" value="RicinB_lectin_2"/>
    <property type="match status" value="1"/>
</dbReference>
<dbReference type="SMART" id="SM00458">
    <property type="entry name" value="RICIN"/>
    <property type="match status" value="1"/>
</dbReference>
<organism evidence="3 4">
    <name type="scientific">Calothrix parietina FACHB-288</name>
    <dbReference type="NCBI Taxonomy" id="2692896"/>
    <lineage>
        <taxon>Bacteria</taxon>
        <taxon>Bacillati</taxon>
        <taxon>Cyanobacteriota</taxon>
        <taxon>Cyanophyceae</taxon>
        <taxon>Nostocales</taxon>
        <taxon>Calotrichaceae</taxon>
        <taxon>Calothrix</taxon>
    </lineage>
</organism>
<keyword evidence="1" id="KW-0732">Signal</keyword>
<proteinExistence type="predicted"/>
<gene>
    <name evidence="3" type="ORF">H6G24_31645</name>
</gene>
<dbReference type="Proteomes" id="UP000658514">
    <property type="component" value="Unassembled WGS sequence"/>
</dbReference>
<dbReference type="InterPro" id="IPR000772">
    <property type="entry name" value="Ricin_B_lectin"/>
</dbReference>
<comment type="caution">
    <text evidence="3">The sequence shown here is derived from an EMBL/GenBank/DDBJ whole genome shotgun (WGS) entry which is preliminary data.</text>
</comment>
<feature type="signal peptide" evidence="1">
    <location>
        <begin position="1"/>
        <end position="28"/>
    </location>
</feature>
<dbReference type="PROSITE" id="PS50231">
    <property type="entry name" value="RICIN_B_LECTIN"/>
    <property type="match status" value="1"/>
</dbReference>
<evidence type="ECO:0000256" key="1">
    <source>
        <dbReference type="SAM" id="SignalP"/>
    </source>
</evidence>
<protein>
    <submittedName>
        <fullName evidence="3">RICIN domain-containing protein</fullName>
    </submittedName>
</protein>
<evidence type="ECO:0000313" key="4">
    <source>
        <dbReference type="Proteomes" id="UP000658514"/>
    </source>
</evidence>
<accession>A0ABR8AJN9</accession>
<dbReference type="CDD" id="cd00161">
    <property type="entry name" value="beta-trefoil_Ricin-like"/>
    <property type="match status" value="1"/>
</dbReference>
<reference evidence="3 4" key="1">
    <citation type="journal article" date="2020" name="ISME J.">
        <title>Comparative genomics reveals insights into cyanobacterial evolution and habitat adaptation.</title>
        <authorList>
            <person name="Chen M.Y."/>
            <person name="Teng W.K."/>
            <person name="Zhao L."/>
            <person name="Hu C.X."/>
            <person name="Zhou Y.K."/>
            <person name="Han B.P."/>
            <person name="Song L.R."/>
            <person name="Shu W.S."/>
        </authorList>
    </citation>
    <scope>NUCLEOTIDE SEQUENCE [LARGE SCALE GENOMIC DNA]</scope>
    <source>
        <strain evidence="3 4">FACHB-288</strain>
    </source>
</reference>
<dbReference type="RefSeq" id="WP_190550173.1">
    <property type="nucleotide sequence ID" value="NZ_CAWPNO010000109.1"/>
</dbReference>
<dbReference type="EMBL" id="JACJQH010000072">
    <property type="protein sequence ID" value="MBD2199974.1"/>
    <property type="molecule type" value="Genomic_DNA"/>
</dbReference>
<keyword evidence="4" id="KW-1185">Reference proteome</keyword>
<feature type="domain" description="Ricin B lectin" evidence="2">
    <location>
        <begin position="32"/>
        <end position="171"/>
    </location>
</feature>